<evidence type="ECO:0000259" key="1">
    <source>
        <dbReference type="Pfam" id="PF10592"/>
    </source>
</evidence>
<name>A0AAW6TUH6_9BACT</name>
<dbReference type="InterPro" id="IPR018891">
    <property type="entry name" value="AIPR_C"/>
</dbReference>
<gene>
    <name evidence="2" type="ORF">QJ522_08000</name>
</gene>
<protein>
    <submittedName>
        <fullName evidence="2">AIPR family protein</fullName>
    </submittedName>
</protein>
<evidence type="ECO:0000313" key="3">
    <source>
        <dbReference type="Proteomes" id="UP001431776"/>
    </source>
</evidence>
<feature type="domain" description="Abortive phage infection protein C-terminal" evidence="1">
    <location>
        <begin position="250"/>
        <end position="491"/>
    </location>
</feature>
<evidence type="ECO:0000313" key="2">
    <source>
        <dbReference type="EMBL" id="MDI6448982.1"/>
    </source>
</evidence>
<dbReference type="EMBL" id="JASCXX010000008">
    <property type="protein sequence ID" value="MDI6448982.1"/>
    <property type="molecule type" value="Genomic_DNA"/>
</dbReference>
<proteinExistence type="predicted"/>
<accession>A0AAW6TUH6</accession>
<reference evidence="2" key="1">
    <citation type="submission" date="2023-05" db="EMBL/GenBank/DDBJ databases">
        <title>Anaerotaeda fermentans gen. nov., sp. nov., a novel anaerobic planctomycete of the new family within the order Sedimentisphaerales isolated from Taman Peninsula, Russia.</title>
        <authorList>
            <person name="Khomyakova M.A."/>
            <person name="Merkel A.Y."/>
            <person name="Slobodkin A.I."/>
        </authorList>
    </citation>
    <scope>NUCLEOTIDE SEQUENCE</scope>
    <source>
        <strain evidence="2">M17dextr</strain>
    </source>
</reference>
<dbReference type="Pfam" id="PF10592">
    <property type="entry name" value="AIPR"/>
    <property type="match status" value="1"/>
</dbReference>
<sequence>MARRTTTESITIKDLQDTLADLHDRFPALSDDDLFTLWFLRAYITESESEAACAVTGTSGDKGVDGILIDNPAKTVFIVQAKYHKQVGGKAEKRADVISLAEVAVRLSESDERAFGDYIKTTNPAVAQHLRQARKQVLKNNYRVQLSYVTLGNCSASVVKDVQQLVKKAGCDAHIDVITGKRVMLLVRDYLDGVAPPIPTLGLEMEAGANVKVNGVSQRYDHRTKIESWVFSMRGDAVALLFESAGVRLFARNIRGFLGHSTAVNEGMIATLDEEPEHFFYFNNGITMICDHAEKRSHQGRDILQVSNPQVINGQQTTRTLAAHPRLAAKASVLVKVIQIPRDERKHDGFDGLVSSIVAGTNWQNAIRPSDLMANDRRQIELERNLRKVGFMYLRKRQTKSEMRAFGGGKQYSVVKKEELAQAVAGCEEDPVVARSGRERLFEDELYTRVFPNSDRNFYLPRYCLMREVTYAAKGQPARGYAKWLVLNFVWSHFAPHVRKGRDARAFYMMWQRNRYNAPFGYLFTAIDKVFVQALRYHKKNAGKGATATDVSTFFRHKKGRDKEFAAFWKAHVPESVRRTFERALQRVAAAIGDFEG</sequence>
<dbReference type="AlphaFoldDB" id="A0AAW6TUH6"/>
<comment type="caution">
    <text evidence="2">The sequence shown here is derived from an EMBL/GenBank/DDBJ whole genome shotgun (WGS) entry which is preliminary data.</text>
</comment>
<keyword evidence="3" id="KW-1185">Reference proteome</keyword>
<dbReference type="Proteomes" id="UP001431776">
    <property type="component" value="Unassembled WGS sequence"/>
</dbReference>
<organism evidence="2 3">
    <name type="scientific">Anaerobaca lacustris</name>
    <dbReference type="NCBI Taxonomy" id="3044600"/>
    <lineage>
        <taxon>Bacteria</taxon>
        <taxon>Pseudomonadati</taxon>
        <taxon>Planctomycetota</taxon>
        <taxon>Phycisphaerae</taxon>
        <taxon>Sedimentisphaerales</taxon>
        <taxon>Anaerobacaceae</taxon>
        <taxon>Anaerobaca</taxon>
    </lineage>
</organism>
<dbReference type="RefSeq" id="WP_349244391.1">
    <property type="nucleotide sequence ID" value="NZ_JASCXX010000008.1"/>
</dbReference>